<proteinExistence type="predicted"/>
<dbReference type="RefSeq" id="WP_189335444.1">
    <property type="nucleotide sequence ID" value="NZ_AP023356.1"/>
</dbReference>
<name>A0ABN6CT34_9ACTN</name>
<evidence type="ECO:0000313" key="2">
    <source>
        <dbReference type="Proteomes" id="UP000676967"/>
    </source>
</evidence>
<gene>
    <name evidence="1" type="ORF">Aiant_90590</name>
</gene>
<evidence type="ECO:0008006" key="3">
    <source>
        <dbReference type="Google" id="ProtNLM"/>
    </source>
</evidence>
<dbReference type="Proteomes" id="UP000676967">
    <property type="component" value="Chromosome"/>
</dbReference>
<sequence>MGTWRLSADLLAGSRFVLSPMAETVAALTVLEVASGPWQQVFHAANRDAYREM</sequence>
<protein>
    <recommendedName>
        <fullName evidence="3">tRNA dihydrouridine(16) synthase DusC</fullName>
    </recommendedName>
</protein>
<keyword evidence="2" id="KW-1185">Reference proteome</keyword>
<organism evidence="1 2">
    <name type="scientific">Actinoplanes ianthinogenes</name>
    <dbReference type="NCBI Taxonomy" id="122358"/>
    <lineage>
        <taxon>Bacteria</taxon>
        <taxon>Bacillati</taxon>
        <taxon>Actinomycetota</taxon>
        <taxon>Actinomycetes</taxon>
        <taxon>Micromonosporales</taxon>
        <taxon>Micromonosporaceae</taxon>
        <taxon>Actinoplanes</taxon>
    </lineage>
</organism>
<dbReference type="EMBL" id="AP023356">
    <property type="protein sequence ID" value="BCJ48402.1"/>
    <property type="molecule type" value="Genomic_DNA"/>
</dbReference>
<accession>A0ABN6CT34</accession>
<reference evidence="1 2" key="1">
    <citation type="submission" date="2020-08" db="EMBL/GenBank/DDBJ databases">
        <title>Whole genome shotgun sequence of Actinoplanes ianthinogenes NBRC 13996.</title>
        <authorList>
            <person name="Komaki H."/>
            <person name="Tamura T."/>
        </authorList>
    </citation>
    <scope>NUCLEOTIDE SEQUENCE [LARGE SCALE GENOMIC DNA]</scope>
    <source>
        <strain evidence="1 2">NBRC 13996</strain>
    </source>
</reference>
<evidence type="ECO:0000313" key="1">
    <source>
        <dbReference type="EMBL" id="BCJ48402.1"/>
    </source>
</evidence>